<feature type="domain" description="RNA polymerase sigma-70 region 2" evidence="6">
    <location>
        <begin position="15"/>
        <end position="78"/>
    </location>
</feature>
<reference evidence="8" key="1">
    <citation type="submission" date="2019-06" db="EMBL/GenBank/DDBJ databases">
        <title>Complete genome sequence of Methylogaea oryzae strain JCM16910.</title>
        <authorList>
            <person name="Asakawa S."/>
        </authorList>
    </citation>
    <scope>NUCLEOTIDE SEQUENCE</scope>
    <source>
        <strain evidence="8">E10</strain>
    </source>
</reference>
<evidence type="ECO:0000256" key="4">
    <source>
        <dbReference type="ARBA" id="ARBA00023163"/>
    </source>
</evidence>
<dbReference type="InterPro" id="IPR014284">
    <property type="entry name" value="RNA_pol_sigma-70_dom"/>
</dbReference>
<comment type="similarity">
    <text evidence="1">Belongs to the sigma-70 factor family. ECF subfamily.</text>
</comment>
<dbReference type="Gene3D" id="1.10.1740.10">
    <property type="match status" value="1"/>
</dbReference>
<dbReference type="NCBIfam" id="TIGR02937">
    <property type="entry name" value="sigma70-ECF"/>
    <property type="match status" value="1"/>
</dbReference>
<evidence type="ECO:0000313" key="8">
    <source>
        <dbReference type="EMBL" id="BBL72762.1"/>
    </source>
</evidence>
<dbReference type="GO" id="GO:0003677">
    <property type="term" value="F:DNA binding"/>
    <property type="evidence" value="ECO:0007669"/>
    <property type="project" value="InterPro"/>
</dbReference>
<gene>
    <name evidence="8" type="ORF">MoryE10_33680</name>
</gene>
<evidence type="ECO:0000256" key="3">
    <source>
        <dbReference type="ARBA" id="ARBA00023082"/>
    </source>
</evidence>
<dbReference type="RefSeq" id="WP_054772638.1">
    <property type="nucleotide sequence ID" value="NZ_AP019782.1"/>
</dbReference>
<sequence>MGSITPIAQQATLDHSDLLYRYARALSRHPQDAEDLVQETYSRALRAGIPDRPAEQLKAWLLAILRNAWLNTLRQRRRGPEWVGLDNDQAALHPTPEHDPQMALIASLERDALRRAVQTLPLTQREVVMLRDFEGLSYREIAAILGCPAGTVMSRLARARNQLKAQLEPRDGRPAQHEVGHRPAACLSAS</sequence>
<dbReference type="Gene3D" id="1.10.10.10">
    <property type="entry name" value="Winged helix-like DNA-binding domain superfamily/Winged helix DNA-binding domain"/>
    <property type="match status" value="1"/>
</dbReference>
<dbReference type="Proteomes" id="UP000824988">
    <property type="component" value="Chromosome"/>
</dbReference>
<name>A0A8D4VU94_9GAMM</name>
<dbReference type="Pfam" id="PF04542">
    <property type="entry name" value="Sigma70_r2"/>
    <property type="match status" value="1"/>
</dbReference>
<keyword evidence="4" id="KW-0804">Transcription</keyword>
<dbReference type="InterPro" id="IPR039425">
    <property type="entry name" value="RNA_pol_sigma-70-like"/>
</dbReference>
<dbReference type="KEGG" id="moz:MoryE10_33680"/>
<evidence type="ECO:0000256" key="5">
    <source>
        <dbReference type="SAM" id="MobiDB-lite"/>
    </source>
</evidence>
<feature type="compositionally biased region" description="Basic and acidic residues" evidence="5">
    <location>
        <begin position="167"/>
        <end position="181"/>
    </location>
</feature>
<dbReference type="SUPFAM" id="SSF88946">
    <property type="entry name" value="Sigma2 domain of RNA polymerase sigma factors"/>
    <property type="match status" value="1"/>
</dbReference>
<dbReference type="PANTHER" id="PTHR43133">
    <property type="entry name" value="RNA POLYMERASE ECF-TYPE SIGMA FACTO"/>
    <property type="match status" value="1"/>
</dbReference>
<dbReference type="GO" id="GO:0016987">
    <property type="term" value="F:sigma factor activity"/>
    <property type="evidence" value="ECO:0007669"/>
    <property type="project" value="UniProtKB-KW"/>
</dbReference>
<evidence type="ECO:0000259" key="6">
    <source>
        <dbReference type="Pfam" id="PF04542"/>
    </source>
</evidence>
<dbReference type="InterPro" id="IPR007627">
    <property type="entry name" value="RNA_pol_sigma70_r2"/>
</dbReference>
<feature type="region of interest" description="Disordered" evidence="5">
    <location>
        <begin position="167"/>
        <end position="190"/>
    </location>
</feature>
<dbReference type="Pfam" id="PF08281">
    <property type="entry name" value="Sigma70_r4_2"/>
    <property type="match status" value="1"/>
</dbReference>
<dbReference type="AlphaFoldDB" id="A0A8D4VU94"/>
<dbReference type="InterPro" id="IPR036388">
    <property type="entry name" value="WH-like_DNA-bd_sf"/>
</dbReference>
<dbReference type="InterPro" id="IPR013249">
    <property type="entry name" value="RNA_pol_sigma70_r4_t2"/>
</dbReference>
<dbReference type="InterPro" id="IPR013325">
    <property type="entry name" value="RNA_pol_sigma_r2"/>
</dbReference>
<evidence type="ECO:0000259" key="7">
    <source>
        <dbReference type="Pfam" id="PF08281"/>
    </source>
</evidence>
<feature type="domain" description="RNA polymerase sigma factor 70 region 4 type 2" evidence="7">
    <location>
        <begin position="111"/>
        <end position="163"/>
    </location>
</feature>
<dbReference type="InterPro" id="IPR013324">
    <property type="entry name" value="RNA_pol_sigma_r3/r4-like"/>
</dbReference>
<dbReference type="GO" id="GO:0006352">
    <property type="term" value="P:DNA-templated transcription initiation"/>
    <property type="evidence" value="ECO:0007669"/>
    <property type="project" value="InterPro"/>
</dbReference>
<evidence type="ECO:0000256" key="2">
    <source>
        <dbReference type="ARBA" id="ARBA00023015"/>
    </source>
</evidence>
<keyword evidence="9" id="KW-1185">Reference proteome</keyword>
<evidence type="ECO:0000313" key="9">
    <source>
        <dbReference type="Proteomes" id="UP000824988"/>
    </source>
</evidence>
<organism evidence="8 9">
    <name type="scientific">Methylogaea oryzae</name>
    <dbReference type="NCBI Taxonomy" id="1295382"/>
    <lineage>
        <taxon>Bacteria</taxon>
        <taxon>Pseudomonadati</taxon>
        <taxon>Pseudomonadota</taxon>
        <taxon>Gammaproteobacteria</taxon>
        <taxon>Methylococcales</taxon>
        <taxon>Methylococcaceae</taxon>
        <taxon>Methylogaea</taxon>
    </lineage>
</organism>
<proteinExistence type="inferred from homology"/>
<dbReference type="PANTHER" id="PTHR43133:SF25">
    <property type="entry name" value="RNA POLYMERASE SIGMA FACTOR RFAY-RELATED"/>
    <property type="match status" value="1"/>
</dbReference>
<protein>
    <recommendedName>
        <fullName evidence="10">Sigma-70 family RNA polymerase sigma factor</fullName>
    </recommendedName>
</protein>
<keyword evidence="3" id="KW-0731">Sigma factor</keyword>
<evidence type="ECO:0008006" key="10">
    <source>
        <dbReference type="Google" id="ProtNLM"/>
    </source>
</evidence>
<evidence type="ECO:0000256" key="1">
    <source>
        <dbReference type="ARBA" id="ARBA00010641"/>
    </source>
</evidence>
<dbReference type="SUPFAM" id="SSF88659">
    <property type="entry name" value="Sigma3 and sigma4 domains of RNA polymerase sigma factors"/>
    <property type="match status" value="1"/>
</dbReference>
<dbReference type="EMBL" id="AP019782">
    <property type="protein sequence ID" value="BBL72762.1"/>
    <property type="molecule type" value="Genomic_DNA"/>
</dbReference>
<accession>A0A8D4VU94</accession>
<dbReference type="CDD" id="cd06171">
    <property type="entry name" value="Sigma70_r4"/>
    <property type="match status" value="1"/>
</dbReference>
<keyword evidence="2" id="KW-0805">Transcription regulation</keyword>